<dbReference type="AlphaFoldDB" id="A0A0R1YM46"/>
<dbReference type="PANTHER" id="PTHR35841">
    <property type="entry name" value="PHOSPHONATES-BINDING PERIPLASMIC PROTEIN"/>
    <property type="match status" value="1"/>
</dbReference>
<evidence type="ECO:0000256" key="2">
    <source>
        <dbReference type="ARBA" id="ARBA00022729"/>
    </source>
</evidence>
<dbReference type="Gene3D" id="3.40.190.10">
    <property type="entry name" value="Periplasmic binding protein-like II"/>
    <property type="match status" value="2"/>
</dbReference>
<reference evidence="3 4" key="1">
    <citation type="journal article" date="2015" name="Genome Announc.">
        <title>Expanding the biotechnology potential of lactobacilli through comparative genomics of 213 strains and associated genera.</title>
        <authorList>
            <person name="Sun Z."/>
            <person name="Harris H.M."/>
            <person name="McCann A."/>
            <person name="Guo C."/>
            <person name="Argimon S."/>
            <person name="Zhang W."/>
            <person name="Yang X."/>
            <person name="Jeffery I.B."/>
            <person name="Cooney J.C."/>
            <person name="Kagawa T.F."/>
            <person name="Liu W."/>
            <person name="Song Y."/>
            <person name="Salvetti E."/>
            <person name="Wrobel A."/>
            <person name="Rasinkangas P."/>
            <person name="Parkhill J."/>
            <person name="Rea M.C."/>
            <person name="O'Sullivan O."/>
            <person name="Ritari J."/>
            <person name="Douillard F.P."/>
            <person name="Paul Ross R."/>
            <person name="Yang R."/>
            <person name="Briner A.E."/>
            <person name="Felis G.E."/>
            <person name="de Vos W.M."/>
            <person name="Barrangou R."/>
            <person name="Klaenhammer T.R."/>
            <person name="Caufield P.W."/>
            <person name="Cui Y."/>
            <person name="Zhang H."/>
            <person name="O'Toole P.W."/>
        </authorList>
    </citation>
    <scope>NUCLEOTIDE SEQUENCE [LARGE SCALE GENOMIC DNA]</scope>
    <source>
        <strain evidence="3 4">DSM 5661</strain>
    </source>
</reference>
<keyword evidence="2" id="KW-0732">Signal</keyword>
<proteinExistence type="inferred from homology"/>
<dbReference type="EMBL" id="AZGI01000025">
    <property type="protein sequence ID" value="KRM40307.1"/>
    <property type="molecule type" value="Genomic_DNA"/>
</dbReference>
<dbReference type="STRING" id="1423754.FC39_GL000779"/>
<dbReference type="eggNOG" id="COG3221">
    <property type="taxonomic scope" value="Bacteria"/>
</dbReference>
<dbReference type="PANTHER" id="PTHR35841:SF1">
    <property type="entry name" value="PHOSPHONATES-BINDING PERIPLASMIC PROTEIN"/>
    <property type="match status" value="1"/>
</dbReference>
<sequence length="324" mass="35704">MSLLTDISLEDKMKIKKLLVGMLAVSVAAITAACSNNSNSEGTMTKSGYMPKELNVEFVPSVQANKMEAKAKPLEGLLKKQLGIPVHVTVSTDYNGLVEAMASKKVDVGFMPPDAYVLAHKKKIADVLLQSQRYGYAEPSGKLTNKLVHEYRSGIYVKKGSGIKSWKDLKGKKIGVMDATSSAGYVFPIVELHKKGLNVLQDCKVVQVKGADQAIISVENGDLDAAFTYTDARPVAAKDDPKIMKNIVPIYLTKPIPNDTISVRHDMSPKFRKKLSKAFKAVAKSKKGKKIIESIYEHYGYVDAKDSDFDIIRDYQQELSKIQK</sequence>
<comment type="similarity">
    <text evidence="1">Belongs to the phosphate/phosphite/phosphonate binding protein family.</text>
</comment>
<dbReference type="CDD" id="cd01071">
    <property type="entry name" value="PBP2_PhnD_like"/>
    <property type="match status" value="1"/>
</dbReference>
<dbReference type="GO" id="GO:0055085">
    <property type="term" value="P:transmembrane transport"/>
    <property type="evidence" value="ECO:0007669"/>
    <property type="project" value="InterPro"/>
</dbReference>
<evidence type="ECO:0000256" key="1">
    <source>
        <dbReference type="ARBA" id="ARBA00007162"/>
    </source>
</evidence>
<keyword evidence="4" id="KW-1185">Reference proteome</keyword>
<dbReference type="InterPro" id="IPR005770">
    <property type="entry name" value="PhnD"/>
</dbReference>
<evidence type="ECO:0008006" key="5">
    <source>
        <dbReference type="Google" id="ProtNLM"/>
    </source>
</evidence>
<gene>
    <name evidence="3" type="ORF">FC39_GL000779</name>
</gene>
<dbReference type="GO" id="GO:0043190">
    <property type="term" value="C:ATP-binding cassette (ABC) transporter complex"/>
    <property type="evidence" value="ECO:0007669"/>
    <property type="project" value="InterPro"/>
</dbReference>
<evidence type="ECO:0000313" key="3">
    <source>
        <dbReference type="EMBL" id="KRM40307.1"/>
    </source>
</evidence>
<dbReference type="Pfam" id="PF12974">
    <property type="entry name" value="Phosphonate-bd"/>
    <property type="match status" value="1"/>
</dbReference>
<evidence type="ECO:0000313" key="4">
    <source>
        <dbReference type="Proteomes" id="UP000051223"/>
    </source>
</evidence>
<dbReference type="NCBIfam" id="TIGR01098">
    <property type="entry name" value="3A0109s03R"/>
    <property type="match status" value="1"/>
</dbReference>
<accession>A0A0R1YM46</accession>
<comment type="caution">
    <text evidence="3">The sequence shown here is derived from an EMBL/GenBank/DDBJ whole genome shotgun (WGS) entry which is preliminary data.</text>
</comment>
<organism evidence="3 4">
    <name type="scientific">Lactobacillus hamsteri DSM 5661 = JCM 6256</name>
    <dbReference type="NCBI Taxonomy" id="1423754"/>
    <lineage>
        <taxon>Bacteria</taxon>
        <taxon>Bacillati</taxon>
        <taxon>Bacillota</taxon>
        <taxon>Bacilli</taxon>
        <taxon>Lactobacillales</taxon>
        <taxon>Lactobacillaceae</taxon>
        <taxon>Lactobacillus</taxon>
    </lineage>
</organism>
<name>A0A0R1YM46_9LACO</name>
<dbReference type="SUPFAM" id="SSF53850">
    <property type="entry name" value="Periplasmic binding protein-like II"/>
    <property type="match status" value="1"/>
</dbReference>
<dbReference type="Proteomes" id="UP000051223">
    <property type="component" value="Unassembled WGS sequence"/>
</dbReference>
<protein>
    <recommendedName>
        <fullName evidence="5">Phosphate/phosphite/phosphonate ABC transporter substrate-binding protein</fullName>
    </recommendedName>
</protein>
<dbReference type="PATRIC" id="fig|1423754.3.peg.801"/>